<gene>
    <name evidence="1" type="ORF">BX592_1614</name>
</gene>
<dbReference type="GO" id="GO:0003824">
    <property type="term" value="F:catalytic activity"/>
    <property type="evidence" value="ECO:0007669"/>
    <property type="project" value="UniProtKB-ARBA"/>
</dbReference>
<dbReference type="InterPro" id="IPR025157">
    <property type="entry name" value="Hemagglutinin_rpt"/>
</dbReference>
<keyword evidence="2" id="KW-1185">Reference proteome</keyword>
<evidence type="ECO:0000313" key="1">
    <source>
        <dbReference type="EMBL" id="TDY31218.1"/>
    </source>
</evidence>
<dbReference type="EMBL" id="SORE01000061">
    <property type="protein sequence ID" value="TDY31218.1"/>
    <property type="molecule type" value="Genomic_DNA"/>
</dbReference>
<accession>A0A4R8KPJ2</accession>
<proteinExistence type="predicted"/>
<comment type="caution">
    <text evidence="1">The sequence shown here is derived from an EMBL/GenBank/DDBJ whole genome shotgun (WGS) entry which is preliminary data.</text>
</comment>
<feature type="non-terminal residue" evidence="1">
    <location>
        <position position="388"/>
    </location>
</feature>
<sequence length="388" mass="38300">MRKTTDAQQITQVTNNSSMIGSVNGNLTVVAGNDLHATDAVLYAANDMGLAGRTVTIDSAINTFSQSEQQSFSQTAITAGISNPVIAAAMTANQMRQDVKHTNGDARLEALAAATTGLAVKNAIDAVAANPSAVGGIGISVSLGTSHSNSNSNASSSTAAGSSVTAGHNLTIAAAGGGADSDINVIGSNLSAGNNTTLIAAGDINLHAAQNTDSVSSTNSGSSASIGATLSLGQQNGLSFQLGVSGTKGNGNGSDTTWTNTHVSAGNTLTLQSGGDTSLIGAVADAQHVVANVGGDLNIASLQDVSHYDSKQVSGGVSISVCVPPICYGGSSVAANFSQEKMNSDYASVTGQSGIHAGDGGFQINVKGNTDLKGAVISSSDQAILDGL</sequence>
<organism evidence="1 2">
    <name type="scientific">Paraburkholderia rhizosphaerae</name>
    <dbReference type="NCBI Taxonomy" id="480658"/>
    <lineage>
        <taxon>Bacteria</taxon>
        <taxon>Pseudomonadati</taxon>
        <taxon>Pseudomonadota</taxon>
        <taxon>Betaproteobacteria</taxon>
        <taxon>Burkholderiales</taxon>
        <taxon>Burkholderiaceae</taxon>
        <taxon>Paraburkholderia</taxon>
    </lineage>
</organism>
<evidence type="ECO:0000313" key="2">
    <source>
        <dbReference type="Proteomes" id="UP000295509"/>
    </source>
</evidence>
<dbReference type="Pfam" id="PF13332">
    <property type="entry name" value="Fil_haemagg_2"/>
    <property type="match status" value="2"/>
</dbReference>
<name>A0A4R8KPJ2_9BURK</name>
<dbReference type="RefSeq" id="WP_243849858.1">
    <property type="nucleotide sequence ID" value="NZ_SORE01000061.1"/>
</dbReference>
<dbReference type="Proteomes" id="UP000295509">
    <property type="component" value="Unassembled WGS sequence"/>
</dbReference>
<reference evidence="1 2" key="1">
    <citation type="submission" date="2019-03" db="EMBL/GenBank/DDBJ databases">
        <title>Genomic Encyclopedia of Type Strains, Phase III (KMG-III): the genomes of soil and plant-associated and newly described type strains.</title>
        <authorList>
            <person name="Whitman W."/>
        </authorList>
    </citation>
    <scope>NUCLEOTIDE SEQUENCE [LARGE SCALE GENOMIC DNA]</scope>
    <source>
        <strain evidence="1 2">LMG 29544</strain>
    </source>
</reference>
<dbReference type="AlphaFoldDB" id="A0A4R8KPJ2"/>
<protein>
    <submittedName>
        <fullName evidence="1">Hemagglutinin-like protein</fullName>
    </submittedName>
</protein>